<accession>A0ABU6RFL1</accession>
<comment type="caution">
    <text evidence="1">The sequence shown here is derived from an EMBL/GenBank/DDBJ whole genome shotgun (WGS) entry which is preliminary data.</text>
</comment>
<organism evidence="1 2">
    <name type="scientific">Stylosanthes scabra</name>
    <dbReference type="NCBI Taxonomy" id="79078"/>
    <lineage>
        <taxon>Eukaryota</taxon>
        <taxon>Viridiplantae</taxon>
        <taxon>Streptophyta</taxon>
        <taxon>Embryophyta</taxon>
        <taxon>Tracheophyta</taxon>
        <taxon>Spermatophyta</taxon>
        <taxon>Magnoliopsida</taxon>
        <taxon>eudicotyledons</taxon>
        <taxon>Gunneridae</taxon>
        <taxon>Pentapetalae</taxon>
        <taxon>rosids</taxon>
        <taxon>fabids</taxon>
        <taxon>Fabales</taxon>
        <taxon>Fabaceae</taxon>
        <taxon>Papilionoideae</taxon>
        <taxon>50 kb inversion clade</taxon>
        <taxon>dalbergioids sensu lato</taxon>
        <taxon>Dalbergieae</taxon>
        <taxon>Pterocarpus clade</taxon>
        <taxon>Stylosanthes</taxon>
    </lineage>
</organism>
<evidence type="ECO:0000313" key="2">
    <source>
        <dbReference type="Proteomes" id="UP001341840"/>
    </source>
</evidence>
<proteinExistence type="predicted"/>
<dbReference type="Proteomes" id="UP001341840">
    <property type="component" value="Unassembled WGS sequence"/>
</dbReference>
<reference evidence="1 2" key="1">
    <citation type="journal article" date="2023" name="Plants (Basel)">
        <title>Bridging the Gap: Combining Genomics and Transcriptomics Approaches to Understand Stylosanthes scabra, an Orphan Legume from the Brazilian Caatinga.</title>
        <authorList>
            <person name="Ferreira-Neto J.R.C."/>
            <person name="da Silva M.D."/>
            <person name="Binneck E."/>
            <person name="de Melo N.F."/>
            <person name="da Silva R.H."/>
            <person name="de Melo A.L.T.M."/>
            <person name="Pandolfi V."/>
            <person name="Bustamante F.O."/>
            <person name="Brasileiro-Vidal A.C."/>
            <person name="Benko-Iseppon A.M."/>
        </authorList>
    </citation>
    <scope>NUCLEOTIDE SEQUENCE [LARGE SCALE GENOMIC DNA]</scope>
    <source>
        <tissue evidence="1">Leaves</tissue>
    </source>
</reference>
<evidence type="ECO:0000313" key="1">
    <source>
        <dbReference type="EMBL" id="MED6122644.1"/>
    </source>
</evidence>
<protein>
    <submittedName>
        <fullName evidence="1">Uncharacterized protein</fullName>
    </submittedName>
</protein>
<gene>
    <name evidence="1" type="ORF">PIB30_041666</name>
</gene>
<dbReference type="EMBL" id="JASCZI010030440">
    <property type="protein sequence ID" value="MED6122644.1"/>
    <property type="molecule type" value="Genomic_DNA"/>
</dbReference>
<keyword evidence="2" id="KW-1185">Reference proteome</keyword>
<sequence>MGVMGRKKWPEEKKEEKGREILLCRRDEARTFPSWEQRSILEGRSVLEKQLCWKVGDGSHIKIDSDPWLPIAYPFLLPLDISASLQSKNIFWVKDLMMSNRQCNLESNSTGSSP</sequence>
<name>A0ABU6RFL1_9FABA</name>